<sequence>MRLHYLGTTLLSIHRISRRVLLFFAGIKLPLRRLLTFKILPSSPLVWGGKKKKEKRASHSINGPISIARTATPTPTPYPSTRTTTRRRRRRISTTPPTIPPFKPNHVFIPPLLLLFNSLSPHPTPTPTPPLRTPSFNRHRHNQPHRGSSRSHLQTLSIPSSITPLTNNDTGIDTPTLTTALSYISARLLQKTKVHHTFIVTGSILFSLFFRSKDFTKSVSLLQTSGLSGKEKEVLISAVLRAGEKFGIEREDWVNNGGEREVRRFGMVEEVGGRRRGGEVDELVARSLEQKVVVFSGDGMTLYAVDFIYELRRGLHLLSKTLENGGQEVGGYGEEGEEYEENEVDLEDMVELVRRLVAVERKGRGLRRGAVEGRYERLVFSDYAWMVLGREYERRFGEKGLKEDDEESEDEEEGGIMMADGESVWTDGS</sequence>
<comment type="caution">
    <text evidence="3">The sequence shown here is derived from an EMBL/GenBank/DDBJ whole genome shotgun (WGS) entry which is preliminary data.</text>
</comment>
<dbReference type="OrthoDB" id="5350192at2759"/>
<feature type="domain" description="DUF7582" evidence="2">
    <location>
        <begin position="173"/>
        <end position="398"/>
    </location>
</feature>
<evidence type="ECO:0000256" key="1">
    <source>
        <dbReference type="SAM" id="MobiDB-lite"/>
    </source>
</evidence>
<dbReference type="VEuPathDB" id="FungiDB:DFL_005684"/>
<reference evidence="3 4" key="1">
    <citation type="submission" date="2019-01" db="EMBL/GenBank/DDBJ databases">
        <title>Intercellular communication is required for trap formation in the nematode-trapping fungus Duddingtonia flagrans.</title>
        <authorList>
            <person name="Youssar L."/>
            <person name="Wernet V."/>
            <person name="Hensel N."/>
            <person name="Hildebrandt H.-G."/>
            <person name="Fischer R."/>
        </authorList>
    </citation>
    <scope>NUCLEOTIDE SEQUENCE [LARGE SCALE GENOMIC DNA]</scope>
    <source>
        <strain evidence="3 4">CBS H-5679</strain>
    </source>
</reference>
<evidence type="ECO:0000313" key="4">
    <source>
        <dbReference type="Proteomes" id="UP000283090"/>
    </source>
</evidence>
<dbReference type="Proteomes" id="UP000283090">
    <property type="component" value="Unassembled WGS sequence"/>
</dbReference>
<name>A0A436ZYQ3_ARTFL</name>
<feature type="region of interest" description="Disordered" evidence="1">
    <location>
        <begin position="66"/>
        <end position="100"/>
    </location>
</feature>
<dbReference type="STRING" id="97331.A0A436ZYQ3"/>
<dbReference type="Pfam" id="PF24483">
    <property type="entry name" value="DUF7582"/>
    <property type="match status" value="1"/>
</dbReference>
<proteinExistence type="predicted"/>
<dbReference type="InterPro" id="IPR056004">
    <property type="entry name" value="DUF7582"/>
</dbReference>
<evidence type="ECO:0000313" key="3">
    <source>
        <dbReference type="EMBL" id="RVD83912.1"/>
    </source>
</evidence>
<feature type="compositionally biased region" description="Polar residues" evidence="1">
    <location>
        <begin position="150"/>
        <end position="169"/>
    </location>
</feature>
<dbReference type="AlphaFoldDB" id="A0A436ZYQ3"/>
<keyword evidence="4" id="KW-1185">Reference proteome</keyword>
<gene>
    <name evidence="3" type="ORF">DFL_005684</name>
</gene>
<protein>
    <recommendedName>
        <fullName evidence="2">DUF7582 domain-containing protein</fullName>
    </recommendedName>
</protein>
<dbReference type="RefSeq" id="XP_067489456.1">
    <property type="nucleotide sequence ID" value="XM_067634979.1"/>
</dbReference>
<feature type="compositionally biased region" description="Pro residues" evidence="1">
    <location>
        <begin position="123"/>
        <end position="132"/>
    </location>
</feature>
<feature type="compositionally biased region" description="Acidic residues" evidence="1">
    <location>
        <begin position="403"/>
        <end position="414"/>
    </location>
</feature>
<organism evidence="3 4">
    <name type="scientific">Arthrobotrys flagrans</name>
    <name type="common">Nematode-trapping fungus</name>
    <name type="synonym">Trichothecium flagrans</name>
    <dbReference type="NCBI Taxonomy" id="97331"/>
    <lineage>
        <taxon>Eukaryota</taxon>
        <taxon>Fungi</taxon>
        <taxon>Dikarya</taxon>
        <taxon>Ascomycota</taxon>
        <taxon>Pezizomycotina</taxon>
        <taxon>Orbiliomycetes</taxon>
        <taxon>Orbiliales</taxon>
        <taxon>Orbiliaceae</taxon>
        <taxon>Arthrobotrys</taxon>
    </lineage>
</organism>
<dbReference type="GeneID" id="93587995"/>
<accession>A0A436ZYQ3</accession>
<evidence type="ECO:0000259" key="2">
    <source>
        <dbReference type="Pfam" id="PF24483"/>
    </source>
</evidence>
<feature type="region of interest" description="Disordered" evidence="1">
    <location>
        <begin position="123"/>
        <end position="169"/>
    </location>
</feature>
<feature type="region of interest" description="Disordered" evidence="1">
    <location>
        <begin position="398"/>
        <end position="429"/>
    </location>
</feature>
<feature type="compositionally biased region" description="Basic residues" evidence="1">
    <location>
        <begin position="137"/>
        <end position="149"/>
    </location>
</feature>
<dbReference type="EMBL" id="SAEB01000007">
    <property type="protein sequence ID" value="RVD83912.1"/>
    <property type="molecule type" value="Genomic_DNA"/>
</dbReference>
<feature type="compositionally biased region" description="Low complexity" evidence="1">
    <location>
        <begin position="66"/>
        <end position="83"/>
    </location>
</feature>